<feature type="binding site" evidence="11">
    <location>
        <position position="131"/>
    </location>
    <ligand>
        <name>L-histidine</name>
        <dbReference type="ChEBI" id="CHEBI:57595"/>
    </ligand>
</feature>
<dbReference type="SUPFAM" id="SSF52954">
    <property type="entry name" value="Class II aaRS ABD-related"/>
    <property type="match status" value="1"/>
</dbReference>
<evidence type="ECO:0000313" key="14">
    <source>
        <dbReference type="Proteomes" id="UP000251956"/>
    </source>
</evidence>
<evidence type="ECO:0000259" key="12">
    <source>
        <dbReference type="PROSITE" id="PS50862"/>
    </source>
</evidence>
<dbReference type="PANTHER" id="PTHR11476:SF7">
    <property type="entry name" value="HISTIDINE--TRNA LIGASE"/>
    <property type="match status" value="1"/>
</dbReference>
<sequence length="498" mass="54201">MADKSEKTKARLPRGFADRSAEDIRAVEKMMATIRSVYELYGFEPVDQPMIEYTDALGKFLPDQDRPNEGVFSFQDDDDQWLSLRYDLTAPTARFVAENFDKLPKPYRSYRSGWVFRNEKPGPGRFRQFMQFDADTIGTPGVAADAEMAMMMADVMEALGIKRGDYVIRVNNRKVLDGVLEAIGLGGEDNAGRRLTVLRAIDKLDKLGPEGVRLLLGPGRWDGGKEGEGDFAKGAGLNDTQAEAVLLATARNGQAAQDASVNANAVYQEGVGELATIEALVRAAGYGEDRIVMDRSVVRGLEYYTGPVFEAELLAEIPNDEGQIVRFGSVGGGGRYDGLVSRFRGEPVPATGFSIGVSRLMTALKNLGKIDTSDVIAPVVVLVMDKDTESLGRYQKMVADLRAAGIRSEMYLGGAGMKAQLKYADRRGSPVAIIQGGDERAKGELQIKDLIEGSRLSAEITDNAEWRAARPAQVTVAEGELVAEVKKILAAQAEERAK</sequence>
<dbReference type="PROSITE" id="PS50862">
    <property type="entry name" value="AA_TRNA_LIGASE_II"/>
    <property type="match status" value="1"/>
</dbReference>
<dbReference type="Gene3D" id="3.30.930.10">
    <property type="entry name" value="Bira Bifunctional Protein, Domain 2"/>
    <property type="match status" value="1"/>
</dbReference>
<feature type="domain" description="Aminoacyl-transfer RNA synthetases class-II family profile" evidence="12">
    <location>
        <begin position="1"/>
        <end position="378"/>
    </location>
</feature>
<dbReference type="InterPro" id="IPR006195">
    <property type="entry name" value="aa-tRNA-synth_II"/>
</dbReference>
<dbReference type="Pfam" id="PF13393">
    <property type="entry name" value="tRNA-synt_His"/>
    <property type="match status" value="1"/>
</dbReference>
<keyword evidence="4 10" id="KW-0436">Ligase</keyword>
<evidence type="ECO:0000256" key="5">
    <source>
        <dbReference type="ARBA" id="ARBA00022741"/>
    </source>
</evidence>
<keyword evidence="6 10" id="KW-0067">ATP-binding</keyword>
<evidence type="ECO:0000256" key="3">
    <source>
        <dbReference type="ARBA" id="ARBA00022490"/>
    </source>
</evidence>
<dbReference type="OrthoDB" id="9800814at2"/>
<dbReference type="InterPro" id="IPR045864">
    <property type="entry name" value="aa-tRNA-synth_II/BPL/LPL"/>
</dbReference>
<protein>
    <recommendedName>
        <fullName evidence="10">Histidine--tRNA ligase</fullName>
        <ecNumber evidence="10">6.1.1.21</ecNumber>
    </recommendedName>
    <alternativeName>
        <fullName evidence="10">Histidyl-tRNA synthetase</fullName>
        <shortName evidence="10">HisRS</shortName>
    </alternativeName>
</protein>
<dbReference type="InterPro" id="IPR033656">
    <property type="entry name" value="HisRS_anticodon"/>
</dbReference>
<dbReference type="EC" id="6.1.1.21" evidence="10"/>
<feature type="binding site" evidence="11">
    <location>
        <position position="299"/>
    </location>
    <ligand>
        <name>L-histidine</name>
        <dbReference type="ChEBI" id="CHEBI:57595"/>
    </ligand>
</feature>
<dbReference type="GO" id="GO:0005524">
    <property type="term" value="F:ATP binding"/>
    <property type="evidence" value="ECO:0007669"/>
    <property type="project" value="UniProtKB-UniRule"/>
</dbReference>
<comment type="catalytic activity">
    <reaction evidence="9 10">
        <text>tRNA(His) + L-histidine + ATP = L-histidyl-tRNA(His) + AMP + diphosphate + H(+)</text>
        <dbReference type="Rhea" id="RHEA:17313"/>
        <dbReference type="Rhea" id="RHEA-COMP:9665"/>
        <dbReference type="Rhea" id="RHEA-COMP:9689"/>
        <dbReference type="ChEBI" id="CHEBI:15378"/>
        <dbReference type="ChEBI" id="CHEBI:30616"/>
        <dbReference type="ChEBI" id="CHEBI:33019"/>
        <dbReference type="ChEBI" id="CHEBI:57595"/>
        <dbReference type="ChEBI" id="CHEBI:78442"/>
        <dbReference type="ChEBI" id="CHEBI:78527"/>
        <dbReference type="ChEBI" id="CHEBI:456215"/>
        <dbReference type="EC" id="6.1.1.21"/>
    </reaction>
</comment>
<proteinExistence type="inferred from homology"/>
<dbReference type="SUPFAM" id="SSF55681">
    <property type="entry name" value="Class II aaRS and biotin synthetases"/>
    <property type="match status" value="1"/>
</dbReference>
<comment type="subunit">
    <text evidence="2 10">Homodimer.</text>
</comment>
<dbReference type="PIRSF" id="PIRSF001549">
    <property type="entry name" value="His-tRNA_synth"/>
    <property type="match status" value="1"/>
</dbReference>
<gene>
    <name evidence="10" type="primary">hisS</name>
    <name evidence="13" type="ORF">DPM35_29485</name>
</gene>
<evidence type="ECO:0000256" key="9">
    <source>
        <dbReference type="ARBA" id="ARBA00047639"/>
    </source>
</evidence>
<name>A0A330GM17_9HYPH</name>
<feature type="binding site" evidence="11">
    <location>
        <position position="135"/>
    </location>
    <ligand>
        <name>L-histidine</name>
        <dbReference type="ChEBI" id="CHEBI:57595"/>
    </ligand>
</feature>
<comment type="similarity">
    <text evidence="1 10">Belongs to the class-II aminoacyl-tRNA synthetase family.</text>
</comment>
<dbReference type="GO" id="GO:0004821">
    <property type="term" value="F:histidine-tRNA ligase activity"/>
    <property type="evidence" value="ECO:0007669"/>
    <property type="project" value="UniProtKB-UniRule"/>
</dbReference>
<dbReference type="InterPro" id="IPR041715">
    <property type="entry name" value="HisRS-like_core"/>
</dbReference>
<keyword evidence="5 10" id="KW-0547">Nucleotide-binding</keyword>
<dbReference type="GO" id="GO:0005737">
    <property type="term" value="C:cytoplasm"/>
    <property type="evidence" value="ECO:0007669"/>
    <property type="project" value="UniProtKB-SubCell"/>
</dbReference>
<dbReference type="CDD" id="cd00773">
    <property type="entry name" value="HisRS-like_core"/>
    <property type="match status" value="1"/>
</dbReference>
<feature type="binding site" evidence="11">
    <location>
        <begin position="87"/>
        <end position="89"/>
    </location>
    <ligand>
        <name>L-histidine</name>
        <dbReference type="ChEBI" id="CHEBI:57595"/>
    </ligand>
</feature>
<dbReference type="AlphaFoldDB" id="A0A330GM17"/>
<organism evidence="13 14">
    <name type="scientific">Mesorhizobium atlanticum</name>
    <dbReference type="NCBI Taxonomy" id="2233532"/>
    <lineage>
        <taxon>Bacteria</taxon>
        <taxon>Pseudomonadati</taxon>
        <taxon>Pseudomonadota</taxon>
        <taxon>Alphaproteobacteria</taxon>
        <taxon>Hyphomicrobiales</taxon>
        <taxon>Phyllobacteriaceae</taxon>
        <taxon>Mesorhizobium</taxon>
    </lineage>
</organism>
<dbReference type="GO" id="GO:0006427">
    <property type="term" value="P:histidyl-tRNA aminoacylation"/>
    <property type="evidence" value="ECO:0007669"/>
    <property type="project" value="UniProtKB-UniRule"/>
</dbReference>
<dbReference type="EMBL" id="QMBQ01000011">
    <property type="protein sequence ID" value="RAZ72472.1"/>
    <property type="molecule type" value="Genomic_DNA"/>
</dbReference>
<reference evidence="13 14" key="1">
    <citation type="submission" date="2018-07" db="EMBL/GenBank/DDBJ databases">
        <title>Diversity of Mesorhizobium strains in Brazil.</title>
        <authorList>
            <person name="Helene L.C.F."/>
            <person name="Dall'Agnol R."/>
            <person name="Delamuta J.R.M."/>
            <person name="Hungria M."/>
        </authorList>
    </citation>
    <scope>NUCLEOTIDE SEQUENCE [LARGE SCALE GENOMIC DNA]</scope>
    <source>
        <strain evidence="13 14">CNPSo 3140</strain>
    </source>
</reference>
<evidence type="ECO:0000256" key="1">
    <source>
        <dbReference type="ARBA" id="ARBA00008226"/>
    </source>
</evidence>
<dbReference type="Gene3D" id="3.40.50.800">
    <property type="entry name" value="Anticodon-binding domain"/>
    <property type="match status" value="1"/>
</dbReference>
<keyword evidence="7 10" id="KW-0648">Protein biosynthesis</keyword>
<dbReference type="InterPro" id="IPR036621">
    <property type="entry name" value="Anticodon-bd_dom_sf"/>
</dbReference>
<dbReference type="HAMAP" id="MF_00127">
    <property type="entry name" value="His_tRNA_synth"/>
    <property type="match status" value="1"/>
</dbReference>
<keyword evidence="14" id="KW-1185">Reference proteome</keyword>
<dbReference type="CDD" id="cd00859">
    <property type="entry name" value="HisRS_anticodon"/>
    <property type="match status" value="1"/>
</dbReference>
<feature type="binding site" evidence="11">
    <location>
        <begin position="303"/>
        <end position="304"/>
    </location>
    <ligand>
        <name>L-histidine</name>
        <dbReference type="ChEBI" id="CHEBI:57595"/>
    </ligand>
</feature>
<dbReference type="Proteomes" id="UP000251956">
    <property type="component" value="Unassembled WGS sequence"/>
</dbReference>
<evidence type="ECO:0000256" key="7">
    <source>
        <dbReference type="ARBA" id="ARBA00022917"/>
    </source>
</evidence>
<keyword evidence="8 10" id="KW-0030">Aminoacyl-tRNA synthetase</keyword>
<dbReference type="PANTHER" id="PTHR11476">
    <property type="entry name" value="HISTIDYL-TRNA SYNTHETASE"/>
    <property type="match status" value="1"/>
</dbReference>
<dbReference type="NCBIfam" id="TIGR00442">
    <property type="entry name" value="hisS"/>
    <property type="match status" value="1"/>
</dbReference>
<accession>A0A330GM17</accession>
<comment type="subcellular location">
    <subcellularLocation>
        <location evidence="10">Cytoplasm</location>
    </subcellularLocation>
</comment>
<keyword evidence="3 10" id="KW-0963">Cytoplasm</keyword>
<dbReference type="InterPro" id="IPR004154">
    <property type="entry name" value="Anticodon-bd"/>
</dbReference>
<dbReference type="InterPro" id="IPR004516">
    <property type="entry name" value="HisRS/HisZ"/>
</dbReference>
<evidence type="ECO:0000313" key="13">
    <source>
        <dbReference type="EMBL" id="RAZ72472.1"/>
    </source>
</evidence>
<evidence type="ECO:0000256" key="11">
    <source>
        <dbReference type="PIRSR" id="PIRSR001549-1"/>
    </source>
</evidence>
<evidence type="ECO:0000256" key="10">
    <source>
        <dbReference type="HAMAP-Rule" id="MF_00127"/>
    </source>
</evidence>
<evidence type="ECO:0000256" key="6">
    <source>
        <dbReference type="ARBA" id="ARBA00022840"/>
    </source>
</evidence>
<dbReference type="RefSeq" id="WP_112130969.1">
    <property type="nucleotide sequence ID" value="NZ_QMBQ01000011.1"/>
</dbReference>
<dbReference type="InterPro" id="IPR015807">
    <property type="entry name" value="His-tRNA-ligase"/>
</dbReference>
<evidence type="ECO:0000256" key="8">
    <source>
        <dbReference type="ARBA" id="ARBA00023146"/>
    </source>
</evidence>
<comment type="caution">
    <text evidence="13">The sequence shown here is derived from an EMBL/GenBank/DDBJ whole genome shotgun (WGS) entry which is preliminary data.</text>
</comment>
<evidence type="ECO:0000256" key="4">
    <source>
        <dbReference type="ARBA" id="ARBA00022598"/>
    </source>
</evidence>
<feature type="binding site" evidence="11">
    <location>
        <position position="117"/>
    </location>
    <ligand>
        <name>L-histidine</name>
        <dbReference type="ChEBI" id="CHEBI:57595"/>
    </ligand>
</feature>
<dbReference type="Pfam" id="PF03129">
    <property type="entry name" value="HGTP_anticodon"/>
    <property type="match status" value="1"/>
</dbReference>
<evidence type="ECO:0000256" key="2">
    <source>
        <dbReference type="ARBA" id="ARBA00011738"/>
    </source>
</evidence>